<accession>A0A1B2LZT0</accession>
<dbReference type="OrthoDB" id="148878at2"/>
<dbReference type="InterPro" id="IPR021719">
    <property type="entry name" value="Prot_inh_I78"/>
</dbReference>
<dbReference type="Proteomes" id="UP000093391">
    <property type="component" value="Chromosome"/>
</dbReference>
<dbReference type="InterPro" id="IPR005590">
    <property type="entry name" value="DUF333"/>
</dbReference>
<evidence type="ECO:0008006" key="4">
    <source>
        <dbReference type="Google" id="ProtNLM"/>
    </source>
</evidence>
<dbReference type="AlphaFoldDB" id="A0A1B2LZT0"/>
<dbReference type="PANTHER" id="PTHR38008:SF2">
    <property type="entry name" value="HEMOLYSIN"/>
    <property type="match status" value="1"/>
</dbReference>
<dbReference type="Pfam" id="PF11720">
    <property type="entry name" value="Inhibitor_I78"/>
    <property type="match status" value="1"/>
</dbReference>
<keyword evidence="3" id="KW-1185">Reference proteome</keyword>
<reference evidence="2 3" key="1">
    <citation type="submission" date="2016-08" db="EMBL/GenBank/DDBJ databases">
        <authorList>
            <person name="Seilhamer J.J."/>
        </authorList>
    </citation>
    <scope>NUCLEOTIDE SEQUENCE [LARGE SCALE GENOMIC DNA]</scope>
    <source>
        <strain evidence="2 3">BRTC-1</strain>
    </source>
</reference>
<dbReference type="PANTHER" id="PTHR38008">
    <property type="entry name" value="HEMOLYSIN-RELATED"/>
    <property type="match status" value="1"/>
</dbReference>
<evidence type="ECO:0000313" key="3">
    <source>
        <dbReference type="Proteomes" id="UP000093391"/>
    </source>
</evidence>
<dbReference type="KEGG" id="ala:BFG52_08805"/>
<evidence type="ECO:0000313" key="2">
    <source>
        <dbReference type="EMBL" id="AOA58442.1"/>
    </source>
</evidence>
<evidence type="ECO:0000256" key="1">
    <source>
        <dbReference type="SAM" id="SignalP"/>
    </source>
</evidence>
<dbReference type="EMBL" id="CP016895">
    <property type="protein sequence ID" value="AOA58442.1"/>
    <property type="molecule type" value="Genomic_DNA"/>
</dbReference>
<keyword evidence="1" id="KW-0732">Signal</keyword>
<organism evidence="2 3">
    <name type="scientific">Acinetobacter larvae</name>
    <dbReference type="NCBI Taxonomy" id="1789224"/>
    <lineage>
        <taxon>Bacteria</taxon>
        <taxon>Pseudomonadati</taxon>
        <taxon>Pseudomonadota</taxon>
        <taxon>Gammaproteobacteria</taxon>
        <taxon>Moraxellales</taxon>
        <taxon>Moraxellaceae</taxon>
        <taxon>Acinetobacter</taxon>
    </lineage>
</organism>
<name>A0A1B2LZT0_9GAMM</name>
<protein>
    <recommendedName>
        <fullName evidence="4">Hemolysin</fullName>
    </recommendedName>
</protein>
<dbReference type="Pfam" id="PF03891">
    <property type="entry name" value="DUF333"/>
    <property type="match status" value="1"/>
</dbReference>
<proteinExistence type="predicted"/>
<feature type="chain" id="PRO_5008539921" description="Hemolysin" evidence="1">
    <location>
        <begin position="24"/>
        <end position="145"/>
    </location>
</feature>
<sequence length="145" mass="15662">MNILHSFALIAGAVLLSACQSQANRPTQSPLIGKANPASEYCIAQQGRLEIVQKTEGAIGLCHLTDGQVIEEWQLFRSAHTCQAEAAQLLIGQNNLSDAEIQQRTHAQQVRRTTPDGAVTSDYSAQRVTVTVDPKTQKIVHANCG</sequence>
<dbReference type="Gene3D" id="3.30.10.10">
    <property type="entry name" value="Trypsin Inhibitor V, subunit A"/>
    <property type="match status" value="1"/>
</dbReference>
<gene>
    <name evidence="2" type="ORF">BFG52_08805</name>
</gene>
<feature type="signal peptide" evidence="1">
    <location>
        <begin position="1"/>
        <end position="23"/>
    </location>
</feature>
<dbReference type="RefSeq" id="WP_067554880.1">
    <property type="nucleotide sequence ID" value="NZ_CP016895.1"/>
</dbReference>
<dbReference type="STRING" id="1789224.BFG52_08805"/>